<organism evidence="2 3">
    <name type="scientific">Dentiscutata erythropus</name>
    <dbReference type="NCBI Taxonomy" id="1348616"/>
    <lineage>
        <taxon>Eukaryota</taxon>
        <taxon>Fungi</taxon>
        <taxon>Fungi incertae sedis</taxon>
        <taxon>Mucoromycota</taxon>
        <taxon>Glomeromycotina</taxon>
        <taxon>Glomeromycetes</taxon>
        <taxon>Diversisporales</taxon>
        <taxon>Gigasporaceae</taxon>
        <taxon>Dentiscutata</taxon>
    </lineage>
</organism>
<comment type="caution">
    <text evidence="2">The sequence shown here is derived from an EMBL/GenBank/DDBJ whole genome shotgun (WGS) entry which is preliminary data.</text>
</comment>
<evidence type="ECO:0000313" key="2">
    <source>
        <dbReference type="EMBL" id="CAG8760679.1"/>
    </source>
</evidence>
<feature type="region of interest" description="Disordered" evidence="1">
    <location>
        <begin position="179"/>
        <end position="231"/>
    </location>
</feature>
<protein>
    <submittedName>
        <fullName evidence="2">10390_t:CDS:1</fullName>
    </submittedName>
</protein>
<feature type="region of interest" description="Disordered" evidence="1">
    <location>
        <begin position="146"/>
        <end position="166"/>
    </location>
</feature>
<sequence>MKNNCKCLVCGKAARIDPDTNQQSEYCSKRCQKQAVKLKYVEACKICESYPRMLEYGQRVEWCSLDCKEQFLEENPNYKTMKTPSKIEKLTYKMNKVNITTDYEDISPPPSKKVPEKIEDAPSLYYYPKSVPTNLFTDSLVNEKSSTSNMDFNNDTNQINNNTNNISQVNKDINQTNRNINHMNNQNRNPNNQNSNRRNSNNKNPAIPHSQNYQHQSPANQNQSLAVQHQSPVVQHQCPAVQHQCPAIQQQSPVIQQQSPVIRQRSPVTQQQSPVTQQQSPVIQKQSPVIQQQSPVIQQQSPVIQQQSPVIRQRSPIIQQPSPVIRQKSPVIRQKSPVIRQPSSDIQQQSPAIQQQSPAIQQQSSCVQKQSSATQHQDFDTSDIQEDSSTQFNEGKNIIDYAAPHQPVQKPLQTIPPIVYMNNPNPQPVYVNNSIINPVNAYTMQPIISQTSAGNVVYLSNNNAISSTSQMQTKVVPAFPIELVNQIQPVKSGKQDVIIAQGPTQQPQIQHQRIQTIQQPQMFVTTPPAVTTYVINNTNEKNAVQPVQQQIPIQQPYQQPCQ</sequence>
<feature type="compositionally biased region" description="Low complexity" evidence="1">
    <location>
        <begin position="179"/>
        <end position="204"/>
    </location>
</feature>
<proteinExistence type="predicted"/>
<feature type="non-terminal residue" evidence="2">
    <location>
        <position position="562"/>
    </location>
</feature>
<dbReference type="EMBL" id="CAJVPY010017171">
    <property type="protein sequence ID" value="CAG8760679.1"/>
    <property type="molecule type" value="Genomic_DNA"/>
</dbReference>
<dbReference type="OrthoDB" id="2442094at2759"/>
<accession>A0A9N9J1X1</accession>
<feature type="region of interest" description="Disordered" evidence="1">
    <location>
        <begin position="256"/>
        <end position="287"/>
    </location>
</feature>
<dbReference type="Proteomes" id="UP000789405">
    <property type="component" value="Unassembled WGS sequence"/>
</dbReference>
<dbReference type="AlphaFoldDB" id="A0A9N9J1X1"/>
<keyword evidence="3" id="KW-1185">Reference proteome</keyword>
<evidence type="ECO:0000256" key="1">
    <source>
        <dbReference type="SAM" id="MobiDB-lite"/>
    </source>
</evidence>
<evidence type="ECO:0000313" key="3">
    <source>
        <dbReference type="Proteomes" id="UP000789405"/>
    </source>
</evidence>
<reference evidence="2" key="1">
    <citation type="submission" date="2021-06" db="EMBL/GenBank/DDBJ databases">
        <authorList>
            <person name="Kallberg Y."/>
            <person name="Tangrot J."/>
            <person name="Rosling A."/>
        </authorList>
    </citation>
    <scope>NUCLEOTIDE SEQUENCE</scope>
    <source>
        <strain evidence="2">MA453B</strain>
    </source>
</reference>
<feature type="compositionally biased region" description="Low complexity" evidence="1">
    <location>
        <begin position="341"/>
        <end position="372"/>
    </location>
</feature>
<gene>
    <name evidence="2" type="ORF">DERYTH_LOCUS17790</name>
</gene>
<feature type="compositionally biased region" description="Polar residues" evidence="1">
    <location>
        <begin position="209"/>
        <end position="231"/>
    </location>
</feature>
<name>A0A9N9J1X1_9GLOM</name>
<feature type="compositionally biased region" description="Low complexity" evidence="1">
    <location>
        <begin position="149"/>
        <end position="166"/>
    </location>
</feature>
<feature type="region of interest" description="Disordered" evidence="1">
    <location>
        <begin position="307"/>
        <end position="388"/>
    </location>
</feature>